<keyword evidence="3" id="KW-1185">Reference proteome</keyword>
<dbReference type="RefSeq" id="WP_176614935.1">
    <property type="nucleotide sequence ID" value="NZ_JABXXR010000285.1"/>
</dbReference>
<dbReference type="SUPFAM" id="SSF50249">
    <property type="entry name" value="Nucleic acid-binding proteins"/>
    <property type="match status" value="1"/>
</dbReference>
<protein>
    <submittedName>
        <fullName evidence="2">RNB domain-containing ribonuclease</fullName>
    </submittedName>
</protein>
<comment type="caution">
    <text evidence="2">The sequence shown here is derived from an EMBL/GenBank/DDBJ whole genome shotgun (WGS) entry which is preliminary data.</text>
</comment>
<dbReference type="InterPro" id="IPR001900">
    <property type="entry name" value="RNase_II/R"/>
</dbReference>
<dbReference type="GO" id="GO:0005829">
    <property type="term" value="C:cytosol"/>
    <property type="evidence" value="ECO:0007669"/>
    <property type="project" value="TreeGrafter"/>
</dbReference>
<evidence type="ECO:0000259" key="1">
    <source>
        <dbReference type="SMART" id="SM00955"/>
    </source>
</evidence>
<dbReference type="GO" id="GO:0004540">
    <property type="term" value="F:RNA nuclease activity"/>
    <property type="evidence" value="ECO:0007669"/>
    <property type="project" value="InterPro"/>
</dbReference>
<evidence type="ECO:0000313" key="2">
    <source>
        <dbReference type="EMBL" id="NVN42125.1"/>
    </source>
</evidence>
<dbReference type="Proteomes" id="UP000585665">
    <property type="component" value="Unassembled WGS sequence"/>
</dbReference>
<organism evidence="2 3">
    <name type="scientific">Ameyamaea chiangmaiensis</name>
    <dbReference type="NCBI Taxonomy" id="442969"/>
    <lineage>
        <taxon>Bacteria</taxon>
        <taxon>Pseudomonadati</taxon>
        <taxon>Pseudomonadota</taxon>
        <taxon>Alphaproteobacteria</taxon>
        <taxon>Acetobacterales</taxon>
        <taxon>Acetobacteraceae</taxon>
        <taxon>Ameyamaea</taxon>
    </lineage>
</organism>
<dbReference type="GO" id="GO:0003723">
    <property type="term" value="F:RNA binding"/>
    <property type="evidence" value="ECO:0007669"/>
    <property type="project" value="InterPro"/>
</dbReference>
<dbReference type="InterPro" id="IPR050180">
    <property type="entry name" value="RNR_Ribonuclease"/>
</dbReference>
<dbReference type="PANTHER" id="PTHR23355">
    <property type="entry name" value="RIBONUCLEASE"/>
    <property type="match status" value="1"/>
</dbReference>
<reference evidence="2 3" key="1">
    <citation type="submission" date="2020-06" db="EMBL/GenBank/DDBJ databases">
        <title>Description of novel acetic acid bacteria.</title>
        <authorList>
            <person name="Sombolestani A."/>
        </authorList>
    </citation>
    <scope>NUCLEOTIDE SEQUENCE [LARGE SCALE GENOMIC DNA]</scope>
    <source>
        <strain evidence="2 3">LMG 27010</strain>
    </source>
</reference>
<dbReference type="GO" id="GO:0006402">
    <property type="term" value="P:mRNA catabolic process"/>
    <property type="evidence" value="ECO:0007669"/>
    <property type="project" value="TreeGrafter"/>
</dbReference>
<dbReference type="Pfam" id="PF00773">
    <property type="entry name" value="RNB"/>
    <property type="match status" value="1"/>
</dbReference>
<feature type="non-terminal residue" evidence="2">
    <location>
        <position position="1"/>
    </location>
</feature>
<name>A0A850PC68_9PROT</name>
<dbReference type="EMBL" id="JABXXR010000285">
    <property type="protein sequence ID" value="NVN42125.1"/>
    <property type="molecule type" value="Genomic_DNA"/>
</dbReference>
<gene>
    <name evidence="2" type="ORF">HUK82_16385</name>
</gene>
<proteinExistence type="predicted"/>
<feature type="domain" description="RNB" evidence="1">
    <location>
        <begin position="1"/>
        <end position="161"/>
    </location>
</feature>
<accession>A0A850PC68</accession>
<dbReference type="SMART" id="SM00955">
    <property type="entry name" value="RNB"/>
    <property type="match status" value="1"/>
</dbReference>
<dbReference type="InterPro" id="IPR012340">
    <property type="entry name" value="NA-bd_OB-fold"/>
</dbReference>
<sequence>LGLAAREITFVPEPGAPGGFRPCRRPRLRTHGVIERLMVAVNAVIARCLSDAGGGTAMFRHHPLPSPHRRRGLARALAGLGRWADSERTLTWADMTALARGSDDDPAVQALLLRAQARATYAAVPGRHAGLGLKVYTHATSPIRRYADLVVQRALFHVLAGLAPVDADRSDGAALAAHLNARERAGQDAMRALADRHIFAYLRDKTDTTLTGSIGSMSVLGLSVELCETGVTGVLPSSALPSDSWTIDERHQRLIARSSGVSFPWGTRVHVRPGFGSGGCVVTLVPAPGPFVEAGGS</sequence>
<dbReference type="AlphaFoldDB" id="A0A850PC68"/>
<dbReference type="PANTHER" id="PTHR23355:SF9">
    <property type="entry name" value="DIS3-LIKE EXONUCLEASE 2"/>
    <property type="match status" value="1"/>
</dbReference>
<evidence type="ECO:0000313" key="3">
    <source>
        <dbReference type="Proteomes" id="UP000585665"/>
    </source>
</evidence>